<dbReference type="EMBL" id="CP065713">
    <property type="protein sequence ID" value="QPT09869.1"/>
    <property type="molecule type" value="Genomic_DNA"/>
</dbReference>
<name>A0A7T3E6Z1_SPHPI</name>
<dbReference type="RefSeq" id="WP_197939261.1">
    <property type="nucleotide sequence ID" value="NZ_CP065713.1"/>
</dbReference>
<proteinExistence type="predicted"/>
<dbReference type="Proteomes" id="UP000594836">
    <property type="component" value="Chromosome"/>
</dbReference>
<protein>
    <recommendedName>
        <fullName evidence="3">Mu-like prophage I protein</fullName>
    </recommendedName>
</protein>
<dbReference type="PIRSF" id="PIRSF016624">
    <property type="entry name" value="Mu_prophg_I"/>
    <property type="match status" value="1"/>
</dbReference>
<dbReference type="InterPro" id="IPR012106">
    <property type="entry name" value="Phage_Mu_Gp1"/>
</dbReference>
<evidence type="ECO:0000313" key="2">
    <source>
        <dbReference type="Proteomes" id="UP000594836"/>
    </source>
</evidence>
<sequence length="351" mass="36283">MTGTAIALCAALNIDATEGKVPEWVHLLPAGPVRTADGRGPYRVNDIPSIVSASMAGGKLVLDECHATDLAAPRGESAPARGWIVELQARADGVWGKVDWTPEGRSLVLGYRGISPAIVHRKDGTVLAIARASLTNTPNFQGLTSLHSEEKSMDFRAWLIETLGLAADATDDAITAAIKEKLNAKPDDAALKTALQSALGPIAQAAGLAATADVAAVLAGVQQLRSGGDDRITALQSELTTVTTLLNSTVEAASRKAAETFVDGAIAAGRVGVKPLRDEYISMHMEDATRAQKMVGALPILKAGTTITGEPAATAKDGIGEADAAVIALMGIDRAEYAKELAASSGSKESF</sequence>
<gene>
    <name evidence="1" type="ORF">I6G38_06410</name>
</gene>
<dbReference type="Pfam" id="PF10123">
    <property type="entry name" value="Mu-like_Pro"/>
    <property type="match status" value="1"/>
</dbReference>
<accession>A0A7T3E6Z1</accession>
<evidence type="ECO:0008006" key="3">
    <source>
        <dbReference type="Google" id="ProtNLM"/>
    </source>
</evidence>
<reference evidence="1 2" key="1">
    <citation type="submission" date="2020-12" db="EMBL/GenBank/DDBJ databases">
        <title>FDA dAtabase for Regulatory Grade micrObial Sequences (FDA-ARGOS): Supporting development and validation of Infectious Disease Dx tests.</title>
        <authorList>
            <person name="Sproer C."/>
            <person name="Gronow S."/>
            <person name="Severitt S."/>
            <person name="Schroder I."/>
            <person name="Tallon L."/>
            <person name="Sadzewicz L."/>
            <person name="Zhao X."/>
            <person name="Boylan J."/>
            <person name="Ott S."/>
            <person name="Bowen H."/>
            <person name="Vavikolanu K."/>
            <person name="Mehta A."/>
            <person name="Aluvathingal J."/>
            <person name="Nadendla S."/>
            <person name="Lowell S."/>
            <person name="Myers T."/>
            <person name="Yan Y."/>
            <person name="Sichtig H."/>
        </authorList>
    </citation>
    <scope>NUCLEOTIDE SEQUENCE [LARGE SCALE GENOMIC DNA]</scope>
    <source>
        <strain evidence="1 2">FDAARGOS_881</strain>
    </source>
</reference>
<organism evidence="1 2">
    <name type="scientific">Sphingomonas paucimobilis</name>
    <name type="common">Pseudomonas paucimobilis</name>
    <dbReference type="NCBI Taxonomy" id="13689"/>
    <lineage>
        <taxon>Bacteria</taxon>
        <taxon>Pseudomonadati</taxon>
        <taxon>Pseudomonadota</taxon>
        <taxon>Alphaproteobacteria</taxon>
        <taxon>Sphingomonadales</taxon>
        <taxon>Sphingomonadaceae</taxon>
        <taxon>Sphingomonas</taxon>
    </lineage>
</organism>
<evidence type="ECO:0000313" key="1">
    <source>
        <dbReference type="EMBL" id="QPT09869.1"/>
    </source>
</evidence>
<dbReference type="AlphaFoldDB" id="A0A7T3E6Z1"/>